<evidence type="ECO:0000259" key="3">
    <source>
        <dbReference type="PROSITE" id="PS50076"/>
    </source>
</evidence>
<protein>
    <recommendedName>
        <fullName evidence="3">J domain-containing protein</fullName>
    </recommendedName>
</protein>
<keyword evidence="2" id="KW-0472">Membrane</keyword>
<organism evidence="4 5">
    <name type="scientific">Sclerotinia borealis (strain F-4128)</name>
    <dbReference type="NCBI Taxonomy" id="1432307"/>
    <lineage>
        <taxon>Eukaryota</taxon>
        <taxon>Fungi</taxon>
        <taxon>Dikarya</taxon>
        <taxon>Ascomycota</taxon>
        <taxon>Pezizomycotina</taxon>
        <taxon>Leotiomycetes</taxon>
        <taxon>Helotiales</taxon>
        <taxon>Sclerotiniaceae</taxon>
        <taxon>Sclerotinia</taxon>
    </lineage>
</organism>
<evidence type="ECO:0000256" key="1">
    <source>
        <dbReference type="SAM" id="MobiDB-lite"/>
    </source>
</evidence>
<dbReference type="AlphaFoldDB" id="W9CSU6"/>
<evidence type="ECO:0000313" key="5">
    <source>
        <dbReference type="Proteomes" id="UP000019487"/>
    </source>
</evidence>
<sequence>MPLYFRPSPFVIPRIRPQRYSFHSTAIHRDAPQNHYEILQVAPDATPADIKKSFYALSKLHHPDHNPTDPSASKRFVRISEAWTILGTPAKRQAYDREHGVHAHSHSHTHGTAHRHPQGSYSSSGPAGGRPASGLSRRRTQFRGPPPSFYRSGGWGEHSAKRRAAQDNGAPGAEAPPNTETGGGMGTGQMPWGPDGDVPHFDKRAHTQTHDNVDRRRRRRMSEHFIPVDRERSNLANFVILSAVLSLSVAIPTYVYERVTDMAKPKKRPVT</sequence>
<feature type="transmembrane region" description="Helical" evidence="2">
    <location>
        <begin position="235"/>
        <end position="256"/>
    </location>
</feature>
<feature type="compositionally biased region" description="Low complexity" evidence="1">
    <location>
        <begin position="119"/>
        <end position="134"/>
    </location>
</feature>
<dbReference type="STRING" id="1432307.W9CSU6"/>
<reference evidence="4 5" key="1">
    <citation type="journal article" date="2014" name="Genome Announc.">
        <title>Draft genome sequence of Sclerotinia borealis, a psychrophilic plant pathogenic fungus.</title>
        <authorList>
            <person name="Mardanov A.V."/>
            <person name="Beletsky A.V."/>
            <person name="Kadnikov V.V."/>
            <person name="Ignatov A.N."/>
            <person name="Ravin N.V."/>
        </authorList>
    </citation>
    <scope>NUCLEOTIDE SEQUENCE [LARGE SCALE GENOMIC DNA]</scope>
    <source>
        <strain evidence="5">F-4157</strain>
    </source>
</reference>
<dbReference type="PROSITE" id="PS50076">
    <property type="entry name" value="DNAJ_2"/>
    <property type="match status" value="1"/>
</dbReference>
<dbReference type="PANTHER" id="PTHR44873:SF1">
    <property type="entry name" value="DNAJ HOMOLOG SUBFAMILY C MEMBER 30, MITOCHONDRIAL"/>
    <property type="match status" value="1"/>
</dbReference>
<feature type="region of interest" description="Disordered" evidence="1">
    <location>
        <begin position="96"/>
        <end position="191"/>
    </location>
</feature>
<comment type="caution">
    <text evidence="4">The sequence shown here is derived from an EMBL/GenBank/DDBJ whole genome shotgun (WGS) entry which is preliminary data.</text>
</comment>
<dbReference type="OrthoDB" id="10250354at2759"/>
<dbReference type="InterPro" id="IPR001623">
    <property type="entry name" value="DnaJ_domain"/>
</dbReference>
<dbReference type="Pfam" id="PF00226">
    <property type="entry name" value="DnaJ"/>
    <property type="match status" value="1"/>
</dbReference>
<dbReference type="HOGENOM" id="CLU_050546_0_0_1"/>
<dbReference type="Gene3D" id="1.10.287.110">
    <property type="entry name" value="DnaJ domain"/>
    <property type="match status" value="1"/>
</dbReference>
<gene>
    <name evidence="4" type="ORF">SBOR_2032</name>
</gene>
<keyword evidence="5" id="KW-1185">Reference proteome</keyword>
<feature type="compositionally biased region" description="Basic residues" evidence="1">
    <location>
        <begin position="102"/>
        <end position="117"/>
    </location>
</feature>
<evidence type="ECO:0000256" key="2">
    <source>
        <dbReference type="SAM" id="Phobius"/>
    </source>
</evidence>
<dbReference type="PANTHER" id="PTHR44873">
    <property type="entry name" value="DNAJ HOMOLOG SUBFAMILY C MEMBER 30, MITOCHONDRIAL"/>
    <property type="match status" value="1"/>
</dbReference>
<accession>W9CSU6</accession>
<evidence type="ECO:0000313" key="4">
    <source>
        <dbReference type="EMBL" id="ESZ97575.1"/>
    </source>
</evidence>
<dbReference type="CDD" id="cd06257">
    <property type="entry name" value="DnaJ"/>
    <property type="match status" value="1"/>
</dbReference>
<keyword evidence="2" id="KW-0812">Transmembrane</keyword>
<dbReference type="Proteomes" id="UP000019487">
    <property type="component" value="Unassembled WGS sequence"/>
</dbReference>
<feature type="domain" description="J" evidence="3">
    <location>
        <begin position="34"/>
        <end position="99"/>
    </location>
</feature>
<dbReference type="SUPFAM" id="SSF46565">
    <property type="entry name" value="Chaperone J-domain"/>
    <property type="match status" value="1"/>
</dbReference>
<dbReference type="EMBL" id="AYSA01000082">
    <property type="protein sequence ID" value="ESZ97575.1"/>
    <property type="molecule type" value="Genomic_DNA"/>
</dbReference>
<name>W9CSU6_SCLBF</name>
<dbReference type="InterPro" id="IPR053025">
    <property type="entry name" value="Mito_ATP_Synthase-Asso"/>
</dbReference>
<dbReference type="PRINTS" id="PR00625">
    <property type="entry name" value="JDOMAIN"/>
</dbReference>
<dbReference type="InterPro" id="IPR036869">
    <property type="entry name" value="J_dom_sf"/>
</dbReference>
<proteinExistence type="predicted"/>
<keyword evidence="2" id="KW-1133">Transmembrane helix</keyword>
<dbReference type="SMART" id="SM00271">
    <property type="entry name" value="DnaJ"/>
    <property type="match status" value="1"/>
</dbReference>